<comment type="domain">
    <text evidence="5">The SBD domain (substrate-binding domain) mediates the interaction with substrate proteins. It is related to the TRAF family.</text>
</comment>
<feature type="region of interest" description="Disordered" evidence="6">
    <location>
        <begin position="1"/>
        <end position="22"/>
    </location>
</feature>
<comment type="catalytic activity">
    <reaction evidence="5">
        <text>S-ubiquitinyl-[E2 ubiquitin-conjugating enzyme]-L-cysteine + [acceptor protein]-L-lysine = [E2 ubiquitin-conjugating enzyme]-L-cysteine + N(6)-ubiquitinyl-[acceptor protein]-L-lysine.</text>
        <dbReference type="EC" id="2.3.2.27"/>
    </reaction>
</comment>
<evidence type="ECO:0000256" key="1">
    <source>
        <dbReference type="ARBA" id="ARBA00009119"/>
    </source>
</evidence>
<evidence type="ECO:0000256" key="3">
    <source>
        <dbReference type="ARBA" id="ARBA00022771"/>
    </source>
</evidence>
<feature type="compositionally biased region" description="Pro residues" evidence="6">
    <location>
        <begin position="1"/>
        <end position="11"/>
    </location>
</feature>
<keyword evidence="2 5" id="KW-0479">Metal-binding</keyword>
<evidence type="ECO:0000313" key="8">
    <source>
        <dbReference type="Proteomes" id="UP000050741"/>
    </source>
</evidence>
<comment type="similarity">
    <text evidence="1 5">Belongs to the SINA (Seven in absentia) family.</text>
</comment>
<proteinExistence type="inferred from homology"/>
<dbReference type="PANTHER" id="PTHR45877:SF2">
    <property type="entry name" value="E3 UBIQUITIN-PROTEIN LIGASE SINA-RELATED"/>
    <property type="match status" value="1"/>
</dbReference>
<dbReference type="GO" id="GO:0008270">
    <property type="term" value="F:zinc ion binding"/>
    <property type="evidence" value="ECO:0007669"/>
    <property type="project" value="UniProtKB-KW"/>
</dbReference>
<dbReference type="Gene3D" id="2.60.210.10">
    <property type="entry name" value="Apoptosis, Tumor Necrosis Factor Receptor Associated Protein 2, Chain A"/>
    <property type="match status" value="1"/>
</dbReference>
<name>A0A183C7D1_GLOPA</name>
<dbReference type="AlphaFoldDB" id="A0A183C7D1"/>
<organism evidence="8 9">
    <name type="scientific">Globodera pallida</name>
    <name type="common">Potato cyst nematode worm</name>
    <name type="synonym">Heterodera pallida</name>
    <dbReference type="NCBI Taxonomy" id="36090"/>
    <lineage>
        <taxon>Eukaryota</taxon>
        <taxon>Metazoa</taxon>
        <taxon>Ecdysozoa</taxon>
        <taxon>Nematoda</taxon>
        <taxon>Chromadorea</taxon>
        <taxon>Rhabditida</taxon>
        <taxon>Tylenchina</taxon>
        <taxon>Tylenchomorpha</taxon>
        <taxon>Tylenchoidea</taxon>
        <taxon>Heteroderidae</taxon>
        <taxon>Heteroderinae</taxon>
        <taxon>Globodera</taxon>
    </lineage>
</organism>
<dbReference type="GO" id="GO:0016567">
    <property type="term" value="P:protein ubiquitination"/>
    <property type="evidence" value="ECO:0007669"/>
    <property type="project" value="UniProtKB-UniPathway"/>
</dbReference>
<comment type="pathway">
    <text evidence="5">Protein modification; protein ubiquitination.</text>
</comment>
<evidence type="ECO:0000313" key="9">
    <source>
        <dbReference type="WBParaSite" id="GPLIN_000877700"/>
    </source>
</evidence>
<sequence>MSNPGSVPPSPTSSSTGASDAMTYSAPVNQRSMARISASTQAATMMVNSIPAGLAAPQQMPQTSQTIAATVISAAGGSAVLQMGQQNSNSEFLSAFECPVCLVSIRSFGLRKLPSKDHGMPYMSRPNSEHTKPWDGEDCSKGSLNDVMSHLMKLHKSITTLQGEDIVFLATDINLPGAVDWVMMQSCYNAFFMLVLEKQDKQEQSGQSYQMFYAVVQLIGTKKEAENFVYKLELSNNRRRLCWEASPRSIHEGVAAAISQSDCLAFDTNHANFFAENGNLGINVTIQRADVMNR</sequence>
<evidence type="ECO:0000259" key="7">
    <source>
        <dbReference type="Pfam" id="PF03145"/>
    </source>
</evidence>
<dbReference type="GO" id="GO:0061630">
    <property type="term" value="F:ubiquitin protein ligase activity"/>
    <property type="evidence" value="ECO:0007669"/>
    <property type="project" value="UniProtKB-EC"/>
</dbReference>
<dbReference type="GO" id="GO:0043161">
    <property type="term" value="P:proteasome-mediated ubiquitin-dependent protein catabolic process"/>
    <property type="evidence" value="ECO:0007669"/>
    <property type="project" value="TreeGrafter"/>
</dbReference>
<feature type="domain" description="Seven-in-absentia protein TRAF-like" evidence="7">
    <location>
        <begin position="185"/>
        <end position="285"/>
    </location>
</feature>
<accession>A0A183C7D1</accession>
<dbReference type="Proteomes" id="UP000050741">
    <property type="component" value="Unassembled WGS sequence"/>
</dbReference>
<evidence type="ECO:0000256" key="4">
    <source>
        <dbReference type="ARBA" id="ARBA00022833"/>
    </source>
</evidence>
<dbReference type="PANTHER" id="PTHR45877">
    <property type="entry name" value="E3 UBIQUITIN-PROTEIN LIGASE SIAH2"/>
    <property type="match status" value="1"/>
</dbReference>
<protein>
    <recommendedName>
        <fullName evidence="5">E3 ubiquitin-protein ligase</fullName>
        <ecNumber evidence="5">2.3.2.27</ecNumber>
    </recommendedName>
</protein>
<keyword evidence="4 5" id="KW-0862">Zinc</keyword>
<dbReference type="UniPathway" id="UPA00143"/>
<dbReference type="InterPro" id="IPR018121">
    <property type="entry name" value="7-in-absentia-prot_TRAF-dom"/>
</dbReference>
<dbReference type="Pfam" id="PF03145">
    <property type="entry name" value="Sina_TRAF"/>
    <property type="match status" value="1"/>
</dbReference>
<evidence type="ECO:0000256" key="6">
    <source>
        <dbReference type="SAM" id="MobiDB-lite"/>
    </source>
</evidence>
<reference evidence="8" key="1">
    <citation type="submission" date="2014-05" db="EMBL/GenBank/DDBJ databases">
        <title>The genome and life-stage specific transcriptomes of Globodera pallida elucidate key aspects of plant parasitism by a cyst nematode.</title>
        <authorList>
            <person name="Cotton J.A."/>
            <person name="Lilley C.J."/>
            <person name="Jones L.M."/>
            <person name="Kikuchi T."/>
            <person name="Reid A.J."/>
            <person name="Thorpe P."/>
            <person name="Tsai I.J."/>
            <person name="Beasley H."/>
            <person name="Blok V."/>
            <person name="Cock P.J.A."/>
            <person name="Van den Akker S.E."/>
            <person name="Holroyd N."/>
            <person name="Hunt M."/>
            <person name="Mantelin S."/>
            <person name="Naghra H."/>
            <person name="Pain A."/>
            <person name="Palomares-Rius J.E."/>
            <person name="Zarowiecki M."/>
            <person name="Berriman M."/>
            <person name="Jones J.T."/>
            <person name="Urwin P.E."/>
        </authorList>
    </citation>
    <scope>NUCLEOTIDE SEQUENCE [LARGE SCALE GENOMIC DNA]</scope>
    <source>
        <strain evidence="8">Lindley</strain>
    </source>
</reference>
<reference evidence="9" key="2">
    <citation type="submission" date="2016-06" db="UniProtKB">
        <authorList>
            <consortium name="WormBaseParasite"/>
        </authorList>
    </citation>
    <scope>IDENTIFICATION</scope>
</reference>
<dbReference type="WBParaSite" id="GPLIN_000877700">
    <property type="protein sequence ID" value="GPLIN_000877700"/>
    <property type="gene ID" value="GPLIN_000877700"/>
</dbReference>
<dbReference type="InterPro" id="IPR004162">
    <property type="entry name" value="SINA-like_animal"/>
</dbReference>
<evidence type="ECO:0000256" key="5">
    <source>
        <dbReference type="RuleBase" id="RU201113"/>
    </source>
</evidence>
<comment type="domain">
    <text evidence="5">The RING-type zinc finger domain is essential for ubiquitin ligase activity.</text>
</comment>
<dbReference type="CDD" id="cd03829">
    <property type="entry name" value="Sina"/>
    <property type="match status" value="1"/>
</dbReference>
<evidence type="ECO:0000256" key="2">
    <source>
        <dbReference type="ARBA" id="ARBA00022723"/>
    </source>
</evidence>
<dbReference type="GO" id="GO:0031624">
    <property type="term" value="F:ubiquitin conjugating enzyme binding"/>
    <property type="evidence" value="ECO:0007669"/>
    <property type="project" value="TreeGrafter"/>
</dbReference>
<keyword evidence="5" id="KW-0833">Ubl conjugation pathway</keyword>
<keyword evidence="3 5" id="KW-0863">Zinc-finger</keyword>
<keyword evidence="8" id="KW-1185">Reference proteome</keyword>
<comment type="function">
    <text evidence="5">E3 ubiquitin-protein ligase that mediates ubiquitination and subsequent proteasomal degradation of target proteins. E3 ubiquitin ligases accept ubiquitin from an E2 ubiquitin-conjugating enzyme in the form of a thioester and then directly transfers the ubiquitin to targeted substrates.</text>
</comment>
<dbReference type="SUPFAM" id="SSF49599">
    <property type="entry name" value="TRAF domain-like"/>
    <property type="match status" value="1"/>
</dbReference>
<dbReference type="InterPro" id="IPR008974">
    <property type="entry name" value="TRAF-like"/>
</dbReference>
<dbReference type="EC" id="2.3.2.27" evidence="5"/>
<dbReference type="FunFam" id="2.60.210.10:FF:000002">
    <property type="entry name" value="E3 ubiquitin-protein ligase"/>
    <property type="match status" value="1"/>
</dbReference>
<dbReference type="GO" id="GO:0005737">
    <property type="term" value="C:cytoplasm"/>
    <property type="evidence" value="ECO:0007669"/>
    <property type="project" value="InterPro"/>
</dbReference>